<dbReference type="KEGG" id="marz:MARA_25190"/>
<dbReference type="PANTHER" id="PTHR48105">
    <property type="entry name" value="THIOREDOXIN REDUCTASE 1-RELATED-RELATED"/>
    <property type="match status" value="1"/>
</dbReference>
<dbReference type="Gene3D" id="2.60.120.10">
    <property type="entry name" value="Jelly Rolls"/>
    <property type="match status" value="1"/>
</dbReference>
<protein>
    <submittedName>
        <fullName evidence="5">Thioredoxin reductase</fullName>
    </submittedName>
</protein>
<evidence type="ECO:0000256" key="3">
    <source>
        <dbReference type="ARBA" id="ARBA00048132"/>
    </source>
</evidence>
<evidence type="ECO:0000259" key="4">
    <source>
        <dbReference type="PROSITE" id="PS50042"/>
    </source>
</evidence>
<name>A0A7I7RXZ6_9MYCO</name>
<dbReference type="EMBL" id="AP022593">
    <property type="protein sequence ID" value="BBY49051.1"/>
    <property type="molecule type" value="Genomic_DNA"/>
</dbReference>
<proteinExistence type="predicted"/>
<evidence type="ECO:0000313" key="5">
    <source>
        <dbReference type="EMBL" id="BBY49051.1"/>
    </source>
</evidence>
<keyword evidence="6" id="KW-1185">Reference proteome</keyword>
<evidence type="ECO:0000313" key="6">
    <source>
        <dbReference type="Proteomes" id="UP000467428"/>
    </source>
</evidence>
<comment type="catalytic activity">
    <reaction evidence="3">
        <text>[thioredoxin]-dithiol + NADP(+) = [thioredoxin]-disulfide + NADPH + H(+)</text>
        <dbReference type="Rhea" id="RHEA:20345"/>
        <dbReference type="Rhea" id="RHEA-COMP:10698"/>
        <dbReference type="Rhea" id="RHEA-COMP:10700"/>
        <dbReference type="ChEBI" id="CHEBI:15378"/>
        <dbReference type="ChEBI" id="CHEBI:29950"/>
        <dbReference type="ChEBI" id="CHEBI:50058"/>
        <dbReference type="ChEBI" id="CHEBI:57783"/>
        <dbReference type="ChEBI" id="CHEBI:58349"/>
        <dbReference type="EC" id="1.8.1.9"/>
    </reaction>
</comment>
<accession>A0A7I7RXZ6</accession>
<dbReference type="Proteomes" id="UP000467428">
    <property type="component" value="Chromosome"/>
</dbReference>
<dbReference type="InterPro" id="IPR000595">
    <property type="entry name" value="cNMP-bd_dom"/>
</dbReference>
<dbReference type="PRINTS" id="PR00469">
    <property type="entry name" value="PNDRDTASEII"/>
</dbReference>
<dbReference type="Pfam" id="PF00027">
    <property type="entry name" value="cNMP_binding"/>
    <property type="match status" value="1"/>
</dbReference>
<dbReference type="Gene3D" id="3.50.50.60">
    <property type="entry name" value="FAD/NAD(P)-binding domain"/>
    <property type="match status" value="2"/>
</dbReference>
<dbReference type="AlphaFoldDB" id="A0A7I7RXZ6"/>
<sequence>MHSLVNEVYGANNAYPALDEHQVSQLGSYGVRESVAVGDLLFEPGQSNYDFFYLVGATVEVVGSARLGEDVTIAIDGPGRFLGELNLLTGQATVLTARVVSAGDVIRVTSGRFRELMDREVALSDIIFRALLARRQMMLSGAATQSVQLVGSSLSSDSLAIRTWLARSGIAHTWVDVEAGDAEAVMTLHGITSADLPALVTPTGTVRLATAEAVSHALGMSGVVHPGANTRVRDVVIVGGGPAGLAAAVYAASEGLDTVLLEATAIGGQAAASSRIENYLGFPAGISGADLTARAMIQSHKFGAELLSPAGATAIVVDGPHLGIALADGVVMNARTVVIATGAAYRTLPLPRWTDFEGAGIYYAATKLEVEACGGEPVAVLGGANSAGQAALHLADSGSRVDLVVRGTSLRASMSAYLADRIDEHPAITLRLGSEVTALHGSTHLDGITVTRDAGAASTPQYCRGLFCFIGARPATQWCDGVLRDAKGFIVTDSALPETVLQGSWQTLNRRPLPFETSLPGVFAVGDVHAGSMKRVAAAVGEGASAVRSVHQALAR</sequence>
<dbReference type="InterPro" id="IPR050097">
    <property type="entry name" value="Ferredoxin-NADP_redctase_2"/>
</dbReference>
<dbReference type="RefSeq" id="WP_198339334.1">
    <property type="nucleotide sequence ID" value="NZ_AP022593.1"/>
</dbReference>
<dbReference type="SMART" id="SM00100">
    <property type="entry name" value="cNMP"/>
    <property type="match status" value="1"/>
</dbReference>
<dbReference type="CDD" id="cd00038">
    <property type="entry name" value="CAP_ED"/>
    <property type="match status" value="1"/>
</dbReference>
<keyword evidence="1" id="KW-0285">Flavoprotein</keyword>
<feature type="domain" description="Cyclic nucleotide-binding" evidence="4">
    <location>
        <begin position="14"/>
        <end position="134"/>
    </location>
</feature>
<dbReference type="PRINTS" id="PR00368">
    <property type="entry name" value="FADPNR"/>
</dbReference>
<dbReference type="InterPro" id="IPR018490">
    <property type="entry name" value="cNMP-bd_dom_sf"/>
</dbReference>
<dbReference type="Pfam" id="PF07992">
    <property type="entry name" value="Pyr_redox_2"/>
    <property type="match status" value="1"/>
</dbReference>
<evidence type="ECO:0000256" key="1">
    <source>
        <dbReference type="ARBA" id="ARBA00022630"/>
    </source>
</evidence>
<gene>
    <name evidence="5" type="ORF">MARA_25190</name>
</gene>
<dbReference type="InterPro" id="IPR014710">
    <property type="entry name" value="RmlC-like_jellyroll"/>
</dbReference>
<dbReference type="SUPFAM" id="SSF51206">
    <property type="entry name" value="cAMP-binding domain-like"/>
    <property type="match status" value="1"/>
</dbReference>
<reference evidence="5 6" key="1">
    <citation type="journal article" date="2019" name="Emerg. Microbes Infect.">
        <title>Comprehensive subspecies identification of 175 nontuberculous mycobacteria species based on 7547 genomic profiles.</title>
        <authorList>
            <person name="Matsumoto Y."/>
            <person name="Kinjo T."/>
            <person name="Motooka D."/>
            <person name="Nabeya D."/>
            <person name="Jung N."/>
            <person name="Uechi K."/>
            <person name="Horii T."/>
            <person name="Iida T."/>
            <person name="Fujita J."/>
            <person name="Nakamura S."/>
        </authorList>
    </citation>
    <scope>NUCLEOTIDE SEQUENCE [LARGE SCALE GENOMIC DNA]</scope>
    <source>
        <strain evidence="5 6">JCM 18538</strain>
    </source>
</reference>
<evidence type="ECO:0000256" key="2">
    <source>
        <dbReference type="ARBA" id="ARBA00023002"/>
    </source>
</evidence>
<dbReference type="SUPFAM" id="SSF51905">
    <property type="entry name" value="FAD/NAD(P)-binding domain"/>
    <property type="match status" value="1"/>
</dbReference>
<dbReference type="GO" id="GO:0004791">
    <property type="term" value="F:thioredoxin-disulfide reductase (NADPH) activity"/>
    <property type="evidence" value="ECO:0007669"/>
    <property type="project" value="UniProtKB-EC"/>
</dbReference>
<organism evidence="5 6">
    <name type="scientific">Mycolicibacterium arabiense</name>
    <dbReference type="NCBI Taxonomy" id="1286181"/>
    <lineage>
        <taxon>Bacteria</taxon>
        <taxon>Bacillati</taxon>
        <taxon>Actinomycetota</taxon>
        <taxon>Actinomycetes</taxon>
        <taxon>Mycobacteriales</taxon>
        <taxon>Mycobacteriaceae</taxon>
        <taxon>Mycolicibacterium</taxon>
    </lineage>
</organism>
<dbReference type="InterPro" id="IPR023753">
    <property type="entry name" value="FAD/NAD-binding_dom"/>
</dbReference>
<dbReference type="InterPro" id="IPR036188">
    <property type="entry name" value="FAD/NAD-bd_sf"/>
</dbReference>
<geneLocation type="plasmid" evidence="6">
    <name>pjcm18538 dna</name>
</geneLocation>
<dbReference type="PROSITE" id="PS50042">
    <property type="entry name" value="CNMP_BINDING_3"/>
    <property type="match status" value="1"/>
</dbReference>
<keyword evidence="2" id="KW-0560">Oxidoreductase</keyword>